<dbReference type="Pfam" id="PF00528">
    <property type="entry name" value="BPD_transp_1"/>
    <property type="match status" value="1"/>
</dbReference>
<evidence type="ECO:0000256" key="3">
    <source>
        <dbReference type="ARBA" id="ARBA00022475"/>
    </source>
</evidence>
<dbReference type="Gene3D" id="1.10.3720.10">
    <property type="entry name" value="MetI-like"/>
    <property type="match status" value="1"/>
</dbReference>
<evidence type="ECO:0000313" key="9">
    <source>
        <dbReference type="EMBL" id="ODG92879.1"/>
    </source>
</evidence>
<dbReference type="SUPFAM" id="SSF161098">
    <property type="entry name" value="MetI-like"/>
    <property type="match status" value="1"/>
</dbReference>
<dbReference type="NCBIfam" id="TIGR01726">
    <property type="entry name" value="HEQRo_perm_3TM"/>
    <property type="match status" value="1"/>
</dbReference>
<evidence type="ECO:0000256" key="7">
    <source>
        <dbReference type="RuleBase" id="RU363032"/>
    </source>
</evidence>
<keyword evidence="5 7" id="KW-1133">Transmembrane helix</keyword>
<dbReference type="InterPro" id="IPR043429">
    <property type="entry name" value="ArtM/GltK/GlnP/TcyL/YhdX-like"/>
</dbReference>
<dbReference type="PANTHER" id="PTHR30614">
    <property type="entry name" value="MEMBRANE COMPONENT OF AMINO ACID ABC TRANSPORTER"/>
    <property type="match status" value="1"/>
</dbReference>
<name>A0ABX2ZWS7_9BACI</name>
<accession>A0ABX2ZWS7</accession>
<keyword evidence="3" id="KW-1003">Cell membrane</keyword>
<keyword evidence="4 7" id="KW-0812">Transmembrane</keyword>
<evidence type="ECO:0000313" key="10">
    <source>
        <dbReference type="Proteomes" id="UP000094580"/>
    </source>
</evidence>
<sequence length="260" mass="29155">MGADFKAGLIFEYFIKLLPFIKISLIIVGSSILVGLGFGLLVALPRMYKVPIFQRISQIYVSFFRGTPILIQLFLIYYGVPELLKLVEVDVSRIDVLYFVILTYGLHSAAFISEGIRASVSAVDRGQIEAAYSVGMDGYQAFKRIIAPQAFAIWIPILGNLLIGTLKDTSLAFTLGVIELTGQSQTLGLLNRHFIESYLALALVYFILSAFLEKGFILLENRFGKYERTSVEKKEKTFKIRNLFGKMNRDVVAVKEGTRL</sequence>
<dbReference type="RefSeq" id="WP_069032820.1">
    <property type="nucleotide sequence ID" value="NZ_MDKC01000004.1"/>
</dbReference>
<feature type="transmembrane region" description="Helical" evidence="7">
    <location>
        <begin position="198"/>
        <end position="219"/>
    </location>
</feature>
<comment type="caution">
    <text evidence="9">The sequence shown here is derived from an EMBL/GenBank/DDBJ whole genome shotgun (WGS) entry which is preliminary data.</text>
</comment>
<protein>
    <submittedName>
        <fullName evidence="9">Cysteine ABC transporter permease</fullName>
    </submittedName>
</protein>
<proteinExistence type="inferred from homology"/>
<feature type="transmembrane region" description="Helical" evidence="7">
    <location>
        <begin position="96"/>
        <end position="116"/>
    </location>
</feature>
<dbReference type="PROSITE" id="PS50928">
    <property type="entry name" value="ABC_TM1"/>
    <property type="match status" value="1"/>
</dbReference>
<dbReference type="PANTHER" id="PTHR30614:SF45">
    <property type="entry name" value="L-CYSTINE TRANSPORT SYSTEM PERMEASE PROTEIN TCYL"/>
    <property type="match status" value="1"/>
</dbReference>
<keyword evidence="2 7" id="KW-0813">Transport</keyword>
<evidence type="ECO:0000256" key="2">
    <source>
        <dbReference type="ARBA" id="ARBA00022448"/>
    </source>
</evidence>
<feature type="transmembrane region" description="Helical" evidence="7">
    <location>
        <begin position="145"/>
        <end position="163"/>
    </location>
</feature>
<comment type="subcellular location">
    <subcellularLocation>
        <location evidence="1 7">Cell membrane</location>
        <topology evidence="1 7">Multi-pass membrane protein</topology>
    </subcellularLocation>
</comment>
<evidence type="ECO:0000259" key="8">
    <source>
        <dbReference type="PROSITE" id="PS50928"/>
    </source>
</evidence>
<gene>
    <name evidence="9" type="ORF">BED47_17000</name>
</gene>
<dbReference type="Proteomes" id="UP000094580">
    <property type="component" value="Unassembled WGS sequence"/>
</dbReference>
<dbReference type="CDD" id="cd06261">
    <property type="entry name" value="TM_PBP2"/>
    <property type="match status" value="1"/>
</dbReference>
<evidence type="ECO:0000256" key="4">
    <source>
        <dbReference type="ARBA" id="ARBA00022692"/>
    </source>
</evidence>
<evidence type="ECO:0000256" key="6">
    <source>
        <dbReference type="ARBA" id="ARBA00023136"/>
    </source>
</evidence>
<evidence type="ECO:0000256" key="1">
    <source>
        <dbReference type="ARBA" id="ARBA00004651"/>
    </source>
</evidence>
<dbReference type="InterPro" id="IPR010065">
    <property type="entry name" value="AA_ABC_transptr_permease_3TM"/>
</dbReference>
<keyword evidence="6 7" id="KW-0472">Membrane</keyword>
<organism evidence="9 10">
    <name type="scientific">Gottfriedia luciferensis</name>
    <dbReference type="NCBI Taxonomy" id="178774"/>
    <lineage>
        <taxon>Bacteria</taxon>
        <taxon>Bacillati</taxon>
        <taxon>Bacillota</taxon>
        <taxon>Bacilli</taxon>
        <taxon>Bacillales</taxon>
        <taxon>Bacillaceae</taxon>
        <taxon>Gottfriedia</taxon>
    </lineage>
</organism>
<dbReference type="InterPro" id="IPR000515">
    <property type="entry name" value="MetI-like"/>
</dbReference>
<feature type="transmembrane region" description="Helical" evidence="7">
    <location>
        <begin position="20"/>
        <end position="44"/>
    </location>
</feature>
<feature type="domain" description="ABC transmembrane type-1" evidence="8">
    <location>
        <begin position="21"/>
        <end position="218"/>
    </location>
</feature>
<comment type="similarity">
    <text evidence="7">Belongs to the binding-protein-dependent transport system permease family.</text>
</comment>
<dbReference type="InterPro" id="IPR035906">
    <property type="entry name" value="MetI-like_sf"/>
</dbReference>
<keyword evidence="10" id="KW-1185">Reference proteome</keyword>
<dbReference type="EMBL" id="MDKC01000004">
    <property type="protein sequence ID" value="ODG92879.1"/>
    <property type="molecule type" value="Genomic_DNA"/>
</dbReference>
<feature type="transmembrane region" description="Helical" evidence="7">
    <location>
        <begin position="56"/>
        <end position="76"/>
    </location>
</feature>
<reference evidence="9 10" key="1">
    <citation type="submission" date="2016-07" db="EMBL/GenBank/DDBJ databases">
        <authorList>
            <person name="Townsley L."/>
            <person name="Shank E.A."/>
        </authorList>
    </citation>
    <scope>NUCLEOTIDE SEQUENCE [LARGE SCALE GENOMIC DNA]</scope>
    <source>
        <strain evidence="9 10">CH01</strain>
    </source>
</reference>
<evidence type="ECO:0000256" key="5">
    <source>
        <dbReference type="ARBA" id="ARBA00022989"/>
    </source>
</evidence>